<dbReference type="GO" id="GO:0001682">
    <property type="term" value="P:tRNA 5'-leader removal"/>
    <property type="evidence" value="ECO:0007669"/>
    <property type="project" value="UniProtKB-UniRule"/>
</dbReference>
<feature type="binding site" evidence="8">
    <location>
        <position position="56"/>
    </location>
    <ligand>
        <name>Zn(2+)</name>
        <dbReference type="ChEBI" id="CHEBI:29105"/>
    </ligand>
</feature>
<comment type="function">
    <text evidence="8">Part of ribonuclease P, a protein complex that generates mature tRNA molecules by cleaving their 5'-ends.</text>
</comment>
<keyword evidence="6 8" id="KW-0378">Hydrolase</keyword>
<comment type="caution">
    <text evidence="9">The sequence shown here is derived from an EMBL/GenBank/DDBJ whole genome shotgun (WGS) entry which is preliminary data.</text>
</comment>
<evidence type="ECO:0000313" key="9">
    <source>
        <dbReference type="EMBL" id="TVP41341.1"/>
    </source>
</evidence>
<dbReference type="GO" id="GO:0008270">
    <property type="term" value="F:zinc ion binding"/>
    <property type="evidence" value="ECO:0007669"/>
    <property type="project" value="UniProtKB-UniRule"/>
</dbReference>
<name>A0A557SXM2_9ARCH</name>
<evidence type="ECO:0000256" key="1">
    <source>
        <dbReference type="ARBA" id="ARBA00022490"/>
    </source>
</evidence>
<feature type="binding site" evidence="8">
    <location>
        <position position="59"/>
    </location>
    <ligand>
        <name>Zn(2+)</name>
        <dbReference type="ChEBI" id="CHEBI:29105"/>
    </ligand>
</feature>
<dbReference type="InterPro" id="IPR016432">
    <property type="entry name" value="RNP4"/>
</dbReference>
<dbReference type="EMBL" id="VOAH01000003">
    <property type="protein sequence ID" value="TVP41341.1"/>
    <property type="molecule type" value="Genomic_DNA"/>
</dbReference>
<keyword evidence="2 8" id="KW-0819">tRNA processing</keyword>
<dbReference type="GO" id="GO:0005737">
    <property type="term" value="C:cytoplasm"/>
    <property type="evidence" value="ECO:0007669"/>
    <property type="project" value="UniProtKB-SubCell"/>
</dbReference>
<dbReference type="RefSeq" id="WP_144728760.1">
    <property type="nucleotide sequence ID" value="NZ_ML675579.1"/>
</dbReference>
<dbReference type="InterPro" id="IPR007175">
    <property type="entry name" value="Rpr2/Snm1/Rpp21"/>
</dbReference>
<organism evidence="9 10">
    <name type="scientific">Candidatus Nitrosocosmicus arcticus</name>
    <dbReference type="NCBI Taxonomy" id="2035267"/>
    <lineage>
        <taxon>Archaea</taxon>
        <taxon>Nitrososphaerota</taxon>
        <taxon>Nitrososphaeria</taxon>
        <taxon>Nitrososphaerales</taxon>
        <taxon>Nitrososphaeraceae</taxon>
        <taxon>Candidatus Nitrosocosmicus</taxon>
    </lineage>
</organism>
<evidence type="ECO:0000256" key="5">
    <source>
        <dbReference type="ARBA" id="ARBA00022759"/>
    </source>
</evidence>
<keyword evidence="7 8" id="KW-0862">Zinc</keyword>
<comment type="subunit">
    <text evidence="8">Consists of a catalytic RNA component and at least 4-5 protein subunits.</text>
</comment>
<evidence type="ECO:0000256" key="4">
    <source>
        <dbReference type="ARBA" id="ARBA00022723"/>
    </source>
</evidence>
<dbReference type="AlphaFoldDB" id="A0A557SXM2"/>
<feature type="binding site" evidence="8">
    <location>
        <position position="85"/>
    </location>
    <ligand>
        <name>Zn(2+)</name>
        <dbReference type="ChEBI" id="CHEBI:29105"/>
    </ligand>
</feature>
<keyword evidence="5 8" id="KW-0255">Endonuclease</keyword>
<evidence type="ECO:0000256" key="3">
    <source>
        <dbReference type="ARBA" id="ARBA00022722"/>
    </source>
</evidence>
<evidence type="ECO:0000256" key="8">
    <source>
        <dbReference type="HAMAP-Rule" id="MF_00757"/>
    </source>
</evidence>
<feature type="binding site" evidence="8">
    <location>
        <position position="88"/>
    </location>
    <ligand>
        <name>Zn(2+)</name>
        <dbReference type="ChEBI" id="CHEBI:29105"/>
    </ligand>
</feature>
<dbReference type="EC" id="3.1.26.5" evidence="8"/>
<accession>A0A557SXM2</accession>
<proteinExistence type="inferred from homology"/>
<comment type="cofactor">
    <cofactor evidence="8">
        <name>Zn(2+)</name>
        <dbReference type="ChEBI" id="CHEBI:29105"/>
    </cofactor>
    <text evidence="8">Binds 1 zinc ion per subunit.</text>
</comment>
<dbReference type="HAMAP" id="MF_00757">
    <property type="entry name" value="RNase_P_4"/>
    <property type="match status" value="1"/>
</dbReference>
<gene>
    <name evidence="9" type="primary">rnp</name>
    <name evidence="8" type="synonym">rnp4</name>
    <name evidence="9" type="ORF">NARC_30055</name>
</gene>
<evidence type="ECO:0000256" key="7">
    <source>
        <dbReference type="ARBA" id="ARBA00022833"/>
    </source>
</evidence>
<evidence type="ECO:0000313" key="10">
    <source>
        <dbReference type="Proteomes" id="UP000315289"/>
    </source>
</evidence>
<sequence>MKKSVIKQIAMQRVKVLIDRALYSRDEFSDHHIVIAKKIILKYKIKIPFEYKLLFCKHCKNFIIPGRDSSIRVGRSNTKALRITCKLCGHTYRKIIEKHNQT</sequence>
<dbReference type="PIRSF" id="PIRSF004878">
    <property type="entry name" value="RNase_P_4"/>
    <property type="match status" value="1"/>
</dbReference>
<reference evidence="9 10" key="1">
    <citation type="journal article" date="2019" name="Front. Microbiol.">
        <title>Ammonia Oxidation by the Arctic Terrestrial Thaumarchaeote Candidatus Nitrosocosmicus arcticus Is Stimulated by Increasing Temperatures.</title>
        <authorList>
            <person name="Alves R.J.E."/>
            <person name="Kerou M."/>
            <person name="Zappe A."/>
            <person name="Bittner R."/>
            <person name="Abby S.S."/>
            <person name="Schmidt H.A."/>
            <person name="Pfeifer K."/>
            <person name="Schleper C."/>
        </authorList>
    </citation>
    <scope>NUCLEOTIDE SEQUENCE [LARGE SCALE GENOMIC DNA]</scope>
    <source>
        <strain evidence="9 10">Kfb</strain>
    </source>
</reference>
<keyword evidence="4 8" id="KW-0479">Metal-binding</keyword>
<keyword evidence="3 8" id="KW-0540">Nuclease</keyword>
<dbReference type="GO" id="GO:0004526">
    <property type="term" value="F:ribonuclease P activity"/>
    <property type="evidence" value="ECO:0007669"/>
    <property type="project" value="UniProtKB-UniRule"/>
</dbReference>
<comment type="subcellular location">
    <subcellularLocation>
        <location evidence="8">Cytoplasm</location>
    </subcellularLocation>
</comment>
<dbReference type="OrthoDB" id="10058at2157"/>
<protein>
    <recommendedName>
        <fullName evidence="8">Ribonuclease P protein component 4</fullName>
        <shortName evidence="8">RNase P component 4</shortName>
        <ecNumber evidence="8">3.1.26.5</ecNumber>
    </recommendedName>
    <alternativeName>
        <fullName evidence="8">Rpp21</fullName>
    </alternativeName>
</protein>
<comment type="similarity">
    <text evidence="8">Belongs to the eukaryotic/archaeal RNase P protein component 4 family.</text>
</comment>
<dbReference type="Proteomes" id="UP000315289">
    <property type="component" value="Unassembled WGS sequence"/>
</dbReference>
<keyword evidence="1 8" id="KW-0963">Cytoplasm</keyword>
<keyword evidence="10" id="KW-1185">Reference proteome</keyword>
<dbReference type="GO" id="GO:0030677">
    <property type="term" value="C:ribonuclease P complex"/>
    <property type="evidence" value="ECO:0007669"/>
    <property type="project" value="UniProtKB-UniRule"/>
</dbReference>
<evidence type="ECO:0000256" key="2">
    <source>
        <dbReference type="ARBA" id="ARBA00022694"/>
    </source>
</evidence>
<dbReference type="Gene3D" id="1.20.5.420">
    <property type="entry name" value="Immunoglobulin FC, subunit C"/>
    <property type="match status" value="1"/>
</dbReference>
<dbReference type="Gene3D" id="6.20.50.20">
    <property type="match status" value="1"/>
</dbReference>
<evidence type="ECO:0000256" key="6">
    <source>
        <dbReference type="ARBA" id="ARBA00022801"/>
    </source>
</evidence>
<dbReference type="Pfam" id="PF04032">
    <property type="entry name" value="Rpr2"/>
    <property type="match status" value="1"/>
</dbReference>
<comment type="catalytic activity">
    <reaction evidence="8">
        <text>Endonucleolytic cleavage of RNA, removing 5'-extranucleotides from tRNA precursor.</text>
        <dbReference type="EC" id="3.1.26.5"/>
    </reaction>
</comment>